<proteinExistence type="predicted"/>
<reference evidence="1" key="1">
    <citation type="submission" date="2018-02" db="EMBL/GenBank/DDBJ databases">
        <title>Rhizophora mucronata_Transcriptome.</title>
        <authorList>
            <person name="Meera S.P."/>
            <person name="Sreeshan A."/>
            <person name="Augustine A."/>
        </authorList>
    </citation>
    <scope>NUCLEOTIDE SEQUENCE</scope>
    <source>
        <tissue evidence="1">Leaf</tissue>
    </source>
</reference>
<dbReference type="EMBL" id="GGEC01090179">
    <property type="protein sequence ID" value="MBX70663.1"/>
    <property type="molecule type" value="Transcribed_RNA"/>
</dbReference>
<dbReference type="AlphaFoldDB" id="A0A2P2QUI9"/>
<accession>A0A2P2QUI9</accession>
<sequence>MNQHSFLISTNLRSSGTIQSQDFRLSPIMINDKQNKIEFWAETEIFLSNSTYKINKINVGRNKKRGLTLWLGEVLV</sequence>
<organism evidence="1">
    <name type="scientific">Rhizophora mucronata</name>
    <name type="common">Asiatic mangrove</name>
    <dbReference type="NCBI Taxonomy" id="61149"/>
    <lineage>
        <taxon>Eukaryota</taxon>
        <taxon>Viridiplantae</taxon>
        <taxon>Streptophyta</taxon>
        <taxon>Embryophyta</taxon>
        <taxon>Tracheophyta</taxon>
        <taxon>Spermatophyta</taxon>
        <taxon>Magnoliopsida</taxon>
        <taxon>eudicotyledons</taxon>
        <taxon>Gunneridae</taxon>
        <taxon>Pentapetalae</taxon>
        <taxon>rosids</taxon>
        <taxon>fabids</taxon>
        <taxon>Malpighiales</taxon>
        <taxon>Rhizophoraceae</taxon>
        <taxon>Rhizophora</taxon>
    </lineage>
</organism>
<evidence type="ECO:0000313" key="1">
    <source>
        <dbReference type="EMBL" id="MBX70663.1"/>
    </source>
</evidence>
<protein>
    <submittedName>
        <fullName evidence="1">Uncharacterized protein</fullName>
    </submittedName>
</protein>
<name>A0A2P2QUI9_RHIMU</name>